<accession>A0A9N7NWR9</accession>
<keyword evidence="8" id="KW-0378">Hydrolase</keyword>
<dbReference type="CDD" id="cd01992">
    <property type="entry name" value="TilS_N"/>
    <property type="match status" value="1"/>
</dbReference>
<dbReference type="NCBIfam" id="TIGR02432">
    <property type="entry name" value="lysidine_TilS_N"/>
    <property type="match status" value="1"/>
</dbReference>
<keyword evidence="9" id="KW-1185">Reference proteome</keyword>
<dbReference type="Gene3D" id="3.40.50.620">
    <property type="entry name" value="HUPs"/>
    <property type="match status" value="1"/>
</dbReference>
<dbReference type="EC" id="6.3.4.19" evidence="1"/>
<dbReference type="InterPro" id="IPR011063">
    <property type="entry name" value="TilS/TtcA_N"/>
</dbReference>
<proteinExistence type="inferred from homology"/>
<gene>
    <name evidence="8" type="ORF">SHERM_06401</name>
</gene>
<evidence type="ECO:0000256" key="1">
    <source>
        <dbReference type="ARBA" id="ARBA00013267"/>
    </source>
</evidence>
<evidence type="ECO:0000256" key="2">
    <source>
        <dbReference type="ARBA" id="ARBA00022598"/>
    </source>
</evidence>
<dbReference type="PANTHER" id="PTHR43033">
    <property type="entry name" value="TRNA(ILE)-LYSIDINE SYNTHASE-RELATED"/>
    <property type="match status" value="1"/>
</dbReference>
<evidence type="ECO:0000256" key="4">
    <source>
        <dbReference type="ARBA" id="ARBA00022741"/>
    </source>
</evidence>
<dbReference type="Proteomes" id="UP001153555">
    <property type="component" value="Unassembled WGS sequence"/>
</dbReference>
<dbReference type="InterPro" id="IPR012795">
    <property type="entry name" value="tRNA_Ile_lys_synt_N"/>
</dbReference>
<keyword evidence="3" id="KW-0819">tRNA processing</keyword>
<dbReference type="InterPro" id="IPR012094">
    <property type="entry name" value="tRNA_Ile_lys_synt"/>
</dbReference>
<dbReference type="Pfam" id="PF01171">
    <property type="entry name" value="ATP_bind_3"/>
    <property type="match status" value="1"/>
</dbReference>
<dbReference type="PANTHER" id="PTHR43033:SF5">
    <property type="entry name" value="TRNA(ILE)-LYSIDINE SYNTHETASE"/>
    <property type="match status" value="1"/>
</dbReference>
<organism evidence="8 9">
    <name type="scientific">Striga hermonthica</name>
    <name type="common">Purple witchweed</name>
    <name type="synonym">Buchnera hermonthica</name>
    <dbReference type="NCBI Taxonomy" id="68872"/>
    <lineage>
        <taxon>Eukaryota</taxon>
        <taxon>Viridiplantae</taxon>
        <taxon>Streptophyta</taxon>
        <taxon>Embryophyta</taxon>
        <taxon>Tracheophyta</taxon>
        <taxon>Spermatophyta</taxon>
        <taxon>Magnoliopsida</taxon>
        <taxon>eudicotyledons</taxon>
        <taxon>Gunneridae</taxon>
        <taxon>Pentapetalae</taxon>
        <taxon>asterids</taxon>
        <taxon>lamiids</taxon>
        <taxon>Lamiales</taxon>
        <taxon>Orobanchaceae</taxon>
        <taxon>Buchnereae</taxon>
        <taxon>Striga</taxon>
    </lineage>
</organism>
<keyword evidence="5" id="KW-0067">ATP-binding</keyword>
<dbReference type="GO" id="GO:0016787">
    <property type="term" value="F:hydrolase activity"/>
    <property type="evidence" value="ECO:0007669"/>
    <property type="project" value="UniProtKB-KW"/>
</dbReference>
<evidence type="ECO:0000256" key="5">
    <source>
        <dbReference type="ARBA" id="ARBA00022840"/>
    </source>
</evidence>
<keyword evidence="2" id="KW-0436">Ligase</keyword>
<evidence type="ECO:0000313" key="8">
    <source>
        <dbReference type="EMBL" id="CAA0839938.1"/>
    </source>
</evidence>
<sequence>MAARGVLTPLRVHNKAAAWTPPVIFPPFTSWLGKSSRTRLFCTHHQPPPGIDLSKYTEKFAQRMAMAGIKPHHRLAIAVSGGPDSIALCVLTAAWKCNNFDAADKQRNKSTDGLLAIVVDHGLRVESAEESSIVYNRVQDMGIKCVVVRCEWLDGRPKPGHLQEAARNKRYETLQNICIQQKISVLLVAHHADDQAELFILRLSRNSGVLGLAGMAFVSQMVAEFPDFSGKGSNANGMLLVRPLLEFTKDDMYDICRASTRQWVEDPTNKSPLYARNRIRMSLHNISSPIFKAELQSAISACRRTRVHVDRLCLQLLNHVVTIMPHGYAVVDLENLRSMEVKDIYLAKSVALLLQFISQRHKPVRGSAMKLLLSYLCTFSCKTSLDVACCYLCPAPGSKGTKVIVCCSVDSALPITMKLCGVGQYCSGTSDLDEIITYSKSYLDAHSPDSSSIPFLDVTSSESVVDEAKRHGILSDSTYRTIISLQKEESDNFRSRAGGNTDLVPEDYTRPLCASLITSICPGQVGYFMNRFVLDWKVCNTYDALSGEEGRCFCSCCFIGDEIVAKVRLMIDADWIYLSDLSKKTNLGEGKFIEYAVLSARRCLVLLKPIPVAARKSMPVLVNSEGVLLSIPVHHLFFLVRYLSLVFLLHSPSPYLPTLARENFW</sequence>
<dbReference type="AlphaFoldDB" id="A0A9N7NWR9"/>
<dbReference type="GO" id="GO:0032267">
    <property type="term" value="F:tRNA(Ile)-lysidine synthase activity"/>
    <property type="evidence" value="ECO:0007669"/>
    <property type="project" value="UniProtKB-EC"/>
</dbReference>
<reference evidence="8" key="1">
    <citation type="submission" date="2019-12" db="EMBL/GenBank/DDBJ databases">
        <authorList>
            <person name="Scholes J."/>
        </authorList>
    </citation>
    <scope>NUCLEOTIDE SEQUENCE</scope>
</reference>
<evidence type="ECO:0000313" key="9">
    <source>
        <dbReference type="Proteomes" id="UP001153555"/>
    </source>
</evidence>
<evidence type="ECO:0000259" key="7">
    <source>
        <dbReference type="Pfam" id="PF01171"/>
    </source>
</evidence>
<dbReference type="EMBL" id="CACSLK010031655">
    <property type="protein sequence ID" value="CAA0839938.1"/>
    <property type="molecule type" value="Genomic_DNA"/>
</dbReference>
<dbReference type="GO" id="GO:0005524">
    <property type="term" value="F:ATP binding"/>
    <property type="evidence" value="ECO:0007669"/>
    <property type="project" value="UniProtKB-KW"/>
</dbReference>
<evidence type="ECO:0000256" key="6">
    <source>
        <dbReference type="ARBA" id="ARBA00048539"/>
    </source>
</evidence>
<evidence type="ECO:0000256" key="3">
    <source>
        <dbReference type="ARBA" id="ARBA00022694"/>
    </source>
</evidence>
<dbReference type="HAMAP" id="MF_01161">
    <property type="entry name" value="tRNA_Ile_lys_synt"/>
    <property type="match status" value="1"/>
</dbReference>
<dbReference type="SUPFAM" id="SSF52402">
    <property type="entry name" value="Adenine nucleotide alpha hydrolases-like"/>
    <property type="match status" value="1"/>
</dbReference>
<comment type="caution">
    <text evidence="8">The sequence shown here is derived from an EMBL/GenBank/DDBJ whole genome shotgun (WGS) entry which is preliminary data.</text>
</comment>
<dbReference type="InterPro" id="IPR014729">
    <property type="entry name" value="Rossmann-like_a/b/a_fold"/>
</dbReference>
<feature type="domain" description="tRNA(Ile)-lysidine/2-thiocytidine synthase N-terminal" evidence="7">
    <location>
        <begin position="75"/>
        <end position="281"/>
    </location>
</feature>
<name>A0A9N7NWR9_STRHE</name>
<comment type="catalytic activity">
    <reaction evidence="6">
        <text>cytidine(34) in tRNA(Ile2) + L-lysine + ATP = lysidine(34) in tRNA(Ile2) + AMP + diphosphate + H(+)</text>
        <dbReference type="Rhea" id="RHEA:43744"/>
        <dbReference type="Rhea" id="RHEA-COMP:10625"/>
        <dbReference type="Rhea" id="RHEA-COMP:10670"/>
        <dbReference type="ChEBI" id="CHEBI:15378"/>
        <dbReference type="ChEBI" id="CHEBI:30616"/>
        <dbReference type="ChEBI" id="CHEBI:32551"/>
        <dbReference type="ChEBI" id="CHEBI:33019"/>
        <dbReference type="ChEBI" id="CHEBI:82748"/>
        <dbReference type="ChEBI" id="CHEBI:83665"/>
        <dbReference type="ChEBI" id="CHEBI:456215"/>
        <dbReference type="EC" id="6.3.4.19"/>
    </reaction>
</comment>
<dbReference type="GO" id="GO:0008033">
    <property type="term" value="P:tRNA processing"/>
    <property type="evidence" value="ECO:0007669"/>
    <property type="project" value="UniProtKB-KW"/>
</dbReference>
<dbReference type="OrthoDB" id="1708151at2759"/>
<keyword evidence="4" id="KW-0547">Nucleotide-binding</keyword>
<protein>
    <recommendedName>
        <fullName evidence="1">tRNA(Ile)-lysidine synthetase</fullName>
        <ecNumber evidence="1">6.3.4.19</ecNumber>
    </recommendedName>
</protein>